<dbReference type="PANTHER" id="PTHR30193:SF37">
    <property type="entry name" value="INNER MEMBRANE ABC TRANSPORTER PERMEASE PROTEIN YCJO"/>
    <property type="match status" value="1"/>
</dbReference>
<feature type="transmembrane region" description="Helical" evidence="7">
    <location>
        <begin position="182"/>
        <end position="206"/>
    </location>
</feature>
<protein>
    <submittedName>
        <fullName evidence="9">ABC transporter permease</fullName>
    </submittedName>
</protein>
<dbReference type="InterPro" id="IPR051393">
    <property type="entry name" value="ABC_transporter_permease"/>
</dbReference>
<feature type="transmembrane region" description="Helical" evidence="7">
    <location>
        <begin position="292"/>
        <end position="312"/>
    </location>
</feature>
<evidence type="ECO:0000256" key="5">
    <source>
        <dbReference type="ARBA" id="ARBA00022989"/>
    </source>
</evidence>
<dbReference type="EMBL" id="LSTV01000002">
    <property type="protein sequence ID" value="OAH50168.1"/>
    <property type="molecule type" value="Genomic_DNA"/>
</dbReference>
<dbReference type="SUPFAM" id="SSF161098">
    <property type="entry name" value="MetI-like"/>
    <property type="match status" value="1"/>
</dbReference>
<evidence type="ECO:0000259" key="8">
    <source>
        <dbReference type="PROSITE" id="PS50928"/>
    </source>
</evidence>
<keyword evidence="6 7" id="KW-0472">Membrane</keyword>
<accession>A0A177K9S4</accession>
<name>A0A177K9S4_9MICO</name>
<evidence type="ECO:0000313" key="9">
    <source>
        <dbReference type="EMBL" id="OAH50168.1"/>
    </source>
</evidence>
<dbReference type="Gene3D" id="1.10.3720.10">
    <property type="entry name" value="MetI-like"/>
    <property type="match status" value="1"/>
</dbReference>
<feature type="transmembrane region" description="Helical" evidence="7">
    <location>
        <begin position="133"/>
        <end position="154"/>
    </location>
</feature>
<reference evidence="9 10" key="1">
    <citation type="submission" date="2016-02" db="EMBL/GenBank/DDBJ databases">
        <authorList>
            <person name="Wen L."/>
            <person name="He K."/>
            <person name="Yang H."/>
        </authorList>
    </citation>
    <scope>NUCLEOTIDE SEQUENCE [LARGE SCALE GENOMIC DNA]</scope>
    <source>
        <strain evidence="9 10">CD11_3</strain>
    </source>
</reference>
<dbReference type="RefSeq" id="WP_064002536.1">
    <property type="nucleotide sequence ID" value="NZ_LSTV01000002.1"/>
</dbReference>
<evidence type="ECO:0000256" key="1">
    <source>
        <dbReference type="ARBA" id="ARBA00004651"/>
    </source>
</evidence>
<dbReference type="GO" id="GO:0055085">
    <property type="term" value="P:transmembrane transport"/>
    <property type="evidence" value="ECO:0007669"/>
    <property type="project" value="InterPro"/>
</dbReference>
<feature type="transmembrane region" description="Helical" evidence="7">
    <location>
        <begin position="39"/>
        <end position="63"/>
    </location>
</feature>
<dbReference type="Pfam" id="PF00528">
    <property type="entry name" value="BPD_transp_1"/>
    <property type="match status" value="1"/>
</dbReference>
<evidence type="ECO:0000256" key="3">
    <source>
        <dbReference type="ARBA" id="ARBA00022475"/>
    </source>
</evidence>
<dbReference type="PANTHER" id="PTHR30193">
    <property type="entry name" value="ABC TRANSPORTER PERMEASE PROTEIN"/>
    <property type="match status" value="1"/>
</dbReference>
<keyword evidence="2 7" id="KW-0813">Transport</keyword>
<dbReference type="CDD" id="cd06261">
    <property type="entry name" value="TM_PBP2"/>
    <property type="match status" value="1"/>
</dbReference>
<evidence type="ECO:0000256" key="4">
    <source>
        <dbReference type="ARBA" id="ARBA00022692"/>
    </source>
</evidence>
<evidence type="ECO:0000313" key="10">
    <source>
        <dbReference type="Proteomes" id="UP000076998"/>
    </source>
</evidence>
<feature type="transmembrane region" description="Helical" evidence="7">
    <location>
        <begin position="227"/>
        <end position="249"/>
    </location>
</feature>
<evidence type="ECO:0000256" key="2">
    <source>
        <dbReference type="ARBA" id="ARBA00022448"/>
    </source>
</evidence>
<comment type="similarity">
    <text evidence="7">Belongs to the binding-protein-dependent transport system permease family.</text>
</comment>
<comment type="subcellular location">
    <subcellularLocation>
        <location evidence="1 7">Cell membrane</location>
        <topology evidence="1 7">Multi-pass membrane protein</topology>
    </subcellularLocation>
</comment>
<dbReference type="InterPro" id="IPR035906">
    <property type="entry name" value="MetI-like_sf"/>
</dbReference>
<keyword evidence="3" id="KW-1003">Cell membrane</keyword>
<feature type="transmembrane region" description="Helical" evidence="7">
    <location>
        <begin position="101"/>
        <end position="121"/>
    </location>
</feature>
<feature type="domain" description="ABC transmembrane type-1" evidence="8">
    <location>
        <begin position="96"/>
        <end position="308"/>
    </location>
</feature>
<gene>
    <name evidence="9" type="ORF">AYL44_06785</name>
</gene>
<dbReference type="Proteomes" id="UP000076998">
    <property type="component" value="Unassembled WGS sequence"/>
</dbReference>
<proteinExistence type="inferred from homology"/>
<dbReference type="InterPro" id="IPR000515">
    <property type="entry name" value="MetI-like"/>
</dbReference>
<evidence type="ECO:0000256" key="7">
    <source>
        <dbReference type="RuleBase" id="RU363032"/>
    </source>
</evidence>
<keyword evidence="5 7" id="KW-1133">Transmembrane helix</keyword>
<dbReference type="PROSITE" id="PS50928">
    <property type="entry name" value="ABC_TM1"/>
    <property type="match status" value="1"/>
</dbReference>
<comment type="caution">
    <text evidence="9">The sequence shown here is derived from an EMBL/GenBank/DDBJ whole genome shotgun (WGS) entry which is preliminary data.</text>
</comment>
<dbReference type="OrthoDB" id="4319190at2"/>
<sequence>MTTLHRLPDAPADAVVVREPQPIRPRPVRRRKITATLTGWGFVAPAMIVIVGLSFFPAAWAFLLSLQEWNGFAPAEFVGGENYTSLMTDGEFWEAVGHTGLYVTLFVPASVLAGLFLAVALNRNIRFIGVYRTAIFVPFVASAAATGILSTYLFNPQFGLANNVFRVLGLPPQGWLEDPSQAMLVIAIMSLWGQAAFTTVIYLAALQDVPTELLEAARIDGANRWQTFWRVVWPGLGPVTVFVTVWQVIGALQLFDLVYTTTRGGPLDSTKTIVYFLWEKAFKSLDFGYGSAAAYVLFAVTLLITVGMVVFARRRNMEAF</sequence>
<evidence type="ECO:0000256" key="6">
    <source>
        <dbReference type="ARBA" id="ARBA00023136"/>
    </source>
</evidence>
<organism evidence="9 10">
    <name type="scientific">Microbacterium oleivorans</name>
    <dbReference type="NCBI Taxonomy" id="273677"/>
    <lineage>
        <taxon>Bacteria</taxon>
        <taxon>Bacillati</taxon>
        <taxon>Actinomycetota</taxon>
        <taxon>Actinomycetes</taxon>
        <taxon>Micrococcales</taxon>
        <taxon>Microbacteriaceae</taxon>
        <taxon>Microbacterium</taxon>
    </lineage>
</organism>
<dbReference type="AlphaFoldDB" id="A0A177K9S4"/>
<dbReference type="GO" id="GO:0005886">
    <property type="term" value="C:plasma membrane"/>
    <property type="evidence" value="ECO:0007669"/>
    <property type="project" value="UniProtKB-SubCell"/>
</dbReference>
<keyword evidence="4 7" id="KW-0812">Transmembrane</keyword>